<feature type="transmembrane region" description="Helical" evidence="1">
    <location>
        <begin position="371"/>
        <end position="394"/>
    </location>
</feature>
<feature type="transmembrane region" description="Helical" evidence="1">
    <location>
        <begin position="302"/>
        <end position="320"/>
    </location>
</feature>
<feature type="transmembrane region" description="Helical" evidence="1">
    <location>
        <begin position="154"/>
        <end position="175"/>
    </location>
</feature>
<protein>
    <submittedName>
        <fullName evidence="2">Glycoside/pentoside/hexuronide:cation symporter, GPH family</fullName>
    </submittedName>
</protein>
<dbReference type="Gene3D" id="1.20.1250.20">
    <property type="entry name" value="MFS general substrate transporter like domains"/>
    <property type="match status" value="2"/>
</dbReference>
<dbReference type="InterPro" id="IPR001927">
    <property type="entry name" value="Na/Gal_symport"/>
</dbReference>
<keyword evidence="1" id="KW-0812">Transmembrane</keyword>
<proteinExistence type="predicted"/>
<dbReference type="Proteomes" id="UP000198304">
    <property type="component" value="Unassembled WGS sequence"/>
</dbReference>
<feature type="transmembrane region" description="Helical" evidence="1">
    <location>
        <begin position="81"/>
        <end position="103"/>
    </location>
</feature>
<feature type="transmembrane region" description="Helical" evidence="1">
    <location>
        <begin position="109"/>
        <end position="133"/>
    </location>
</feature>
<dbReference type="GO" id="GO:0008643">
    <property type="term" value="P:carbohydrate transport"/>
    <property type="evidence" value="ECO:0007669"/>
    <property type="project" value="InterPro"/>
</dbReference>
<dbReference type="InterPro" id="IPR036259">
    <property type="entry name" value="MFS_trans_sf"/>
</dbReference>
<feature type="transmembrane region" description="Helical" evidence="1">
    <location>
        <begin position="406"/>
        <end position="432"/>
    </location>
</feature>
<name>A0A239DYN3_9FIRM</name>
<keyword evidence="1" id="KW-1133">Transmembrane helix</keyword>
<dbReference type="PANTHER" id="PTHR11328:SF24">
    <property type="entry name" value="MAJOR FACILITATOR SUPERFAMILY (MFS) PROFILE DOMAIN-CONTAINING PROTEIN"/>
    <property type="match status" value="1"/>
</dbReference>
<dbReference type="RefSeq" id="WP_089282856.1">
    <property type="nucleotide sequence ID" value="NZ_FZOJ01000008.1"/>
</dbReference>
<feature type="transmembrane region" description="Helical" evidence="1">
    <location>
        <begin position="237"/>
        <end position="263"/>
    </location>
</feature>
<dbReference type="InterPro" id="IPR039672">
    <property type="entry name" value="MFS_2"/>
</dbReference>
<reference evidence="2 3" key="1">
    <citation type="submission" date="2017-06" db="EMBL/GenBank/DDBJ databases">
        <authorList>
            <person name="Kim H.J."/>
            <person name="Triplett B.A."/>
        </authorList>
    </citation>
    <scope>NUCLEOTIDE SEQUENCE [LARGE SCALE GENOMIC DNA]</scope>
    <source>
        <strain evidence="2 3">SCA</strain>
    </source>
</reference>
<dbReference type="GO" id="GO:0015293">
    <property type="term" value="F:symporter activity"/>
    <property type="evidence" value="ECO:0007669"/>
    <property type="project" value="InterPro"/>
</dbReference>
<evidence type="ECO:0000313" key="2">
    <source>
        <dbReference type="EMBL" id="SNS37098.1"/>
    </source>
</evidence>
<dbReference type="AlphaFoldDB" id="A0A239DYN3"/>
<feature type="transmembrane region" description="Helical" evidence="1">
    <location>
        <begin position="12"/>
        <end position="34"/>
    </location>
</feature>
<feature type="transmembrane region" description="Helical" evidence="1">
    <location>
        <begin position="269"/>
        <end position="290"/>
    </location>
</feature>
<dbReference type="GO" id="GO:0005886">
    <property type="term" value="C:plasma membrane"/>
    <property type="evidence" value="ECO:0007669"/>
    <property type="project" value="TreeGrafter"/>
</dbReference>
<evidence type="ECO:0000256" key="1">
    <source>
        <dbReference type="SAM" id="Phobius"/>
    </source>
</evidence>
<dbReference type="OrthoDB" id="9764596at2"/>
<dbReference type="EMBL" id="FZOJ01000008">
    <property type="protein sequence ID" value="SNS37098.1"/>
    <property type="molecule type" value="Genomic_DNA"/>
</dbReference>
<feature type="transmembrane region" description="Helical" evidence="1">
    <location>
        <begin position="181"/>
        <end position="200"/>
    </location>
</feature>
<gene>
    <name evidence="2" type="ORF">SAMN05446037_1008200</name>
</gene>
<dbReference type="GO" id="GO:0006814">
    <property type="term" value="P:sodium ion transport"/>
    <property type="evidence" value="ECO:0007669"/>
    <property type="project" value="InterPro"/>
</dbReference>
<accession>A0A239DYN3</accession>
<dbReference type="Pfam" id="PF13347">
    <property type="entry name" value="MFS_2"/>
    <property type="match status" value="1"/>
</dbReference>
<keyword evidence="3" id="KW-1185">Reference proteome</keyword>
<sequence>MGEKKLPNKVVFGYGVADFTFNLMMMGAVTYYAYFLTDIVMINAAIAGIILLIARIGDAISVPLSGAIIQKTQLKWGQFRSWLLVAPPITGLFFILMFTNFNMSVTAKAIFLCVAYTIGHISVNFAFNGHLALISVLGKTPLDRVNLSTKKAQFQTFSGVAFALLFMPLVGILGSGNEATGFLYTVALFAVLQILGYWYTFKITKDYESYDSNKKLDGTTGLTAGEMIKQIFGNSQLLIIMLVDSFRTTAMFGIIGLLSYYFVYIAGNLNLITVGMFVGTLGTFVGSLFAPAVAKRIGKKNTYILSCSISLIAYMLMRLLGQNYVVFIGLSALGNIGIILSMALGPAVYMDAAEYGFYKTGKDSTAFIMSMLSMPIKIGVALSGAAIGFGLAAIGYDPTVAVTPTFLSSMMNVIALIPAGCALVSLILVFFYKLDEKTMQMYMEKNAVTRAESGAGEV</sequence>
<evidence type="ECO:0000313" key="3">
    <source>
        <dbReference type="Proteomes" id="UP000198304"/>
    </source>
</evidence>
<dbReference type="SUPFAM" id="SSF103473">
    <property type="entry name" value="MFS general substrate transporter"/>
    <property type="match status" value="1"/>
</dbReference>
<dbReference type="NCBIfam" id="TIGR00792">
    <property type="entry name" value="gph"/>
    <property type="match status" value="1"/>
</dbReference>
<dbReference type="PANTHER" id="PTHR11328">
    <property type="entry name" value="MAJOR FACILITATOR SUPERFAMILY DOMAIN-CONTAINING PROTEIN"/>
    <property type="match status" value="1"/>
</dbReference>
<feature type="transmembrane region" description="Helical" evidence="1">
    <location>
        <begin position="326"/>
        <end position="350"/>
    </location>
</feature>
<feature type="transmembrane region" description="Helical" evidence="1">
    <location>
        <begin position="40"/>
        <end position="69"/>
    </location>
</feature>
<organism evidence="2 3">
    <name type="scientific">Anaerovirgula multivorans</name>
    <dbReference type="NCBI Taxonomy" id="312168"/>
    <lineage>
        <taxon>Bacteria</taxon>
        <taxon>Bacillati</taxon>
        <taxon>Bacillota</taxon>
        <taxon>Clostridia</taxon>
        <taxon>Peptostreptococcales</taxon>
        <taxon>Natronincolaceae</taxon>
        <taxon>Anaerovirgula</taxon>
    </lineage>
</organism>
<keyword evidence="1" id="KW-0472">Membrane</keyword>